<dbReference type="InterPro" id="IPR007253">
    <property type="entry name" value="Cell_wall-bd_2"/>
</dbReference>
<dbReference type="RefSeq" id="WP_026366554.1">
    <property type="nucleotide sequence ID" value="NZ_CP009933.1"/>
</dbReference>
<evidence type="ECO:0000313" key="1">
    <source>
        <dbReference type="EMBL" id="AKA72378.1"/>
    </source>
</evidence>
<dbReference type="Proteomes" id="UP000033115">
    <property type="component" value="Chromosome"/>
</dbReference>
<dbReference type="PANTHER" id="PTHR30032:SF8">
    <property type="entry name" value="GERMINATION-SPECIFIC N-ACETYLMURAMOYL-L-ALANINE AMIDASE"/>
    <property type="match status" value="1"/>
</dbReference>
<gene>
    <name evidence="1" type="ORF">CSCA_5253</name>
</gene>
<dbReference type="InterPro" id="IPR051922">
    <property type="entry name" value="Bact_Sporulation_Assoc"/>
</dbReference>
<dbReference type="Pfam" id="PF04122">
    <property type="entry name" value="CW_binding_2"/>
    <property type="match status" value="3"/>
</dbReference>
<keyword evidence="2" id="KW-1185">Reference proteome</keyword>
<dbReference type="HOGENOM" id="CLU_028455_0_1_9"/>
<organism evidence="1 2">
    <name type="scientific">Clostridium scatologenes</name>
    <dbReference type="NCBI Taxonomy" id="1548"/>
    <lineage>
        <taxon>Bacteria</taxon>
        <taxon>Bacillati</taxon>
        <taxon>Bacillota</taxon>
        <taxon>Clostridia</taxon>
        <taxon>Eubacteriales</taxon>
        <taxon>Clostridiaceae</taxon>
        <taxon>Clostridium</taxon>
    </lineage>
</organism>
<dbReference type="PANTHER" id="PTHR30032">
    <property type="entry name" value="N-ACETYLMURAMOYL-L-ALANINE AMIDASE-RELATED"/>
    <property type="match status" value="1"/>
</dbReference>
<dbReference type="AlphaFoldDB" id="A0A0E3M908"/>
<dbReference type="Gene3D" id="3.40.50.12090">
    <property type="match status" value="2"/>
</dbReference>
<sequence>MTKNRIRKIIVTVIFLPLFLAMSSSLVRADEGRQLHRISGMDRYETAYSVAIRNWTTSENVVLVSGEGYADTVNASVLAKKLDAPIILTTQDILSSNTQMALNILRTKNIYIIGGNASVSQGIRDKLKAKYNLIELGGDTRYETNLKVANELIKLGTSAEDILVVGGEGFSDALSIAPIAAIKGKILLLVNNNSVSIQPIIDFVKNNNSKVTVVGTKNVISDDIFKVLGGTTRIDGGANRFDTNLKILDTFKSELNFNKIYISSATPSEPDNMYADALVAAALAGKYSSPLVLVDKEPSSDLRDSNATDNAINYIENNAIPTSELLLIGGESVISQTTEDEIYKYIIPRAY</sequence>
<dbReference type="STRING" id="1548.CSCA_5253"/>
<dbReference type="EMBL" id="CP009933">
    <property type="protein sequence ID" value="AKA72378.1"/>
    <property type="molecule type" value="Genomic_DNA"/>
</dbReference>
<evidence type="ECO:0000313" key="2">
    <source>
        <dbReference type="Proteomes" id="UP000033115"/>
    </source>
</evidence>
<accession>A0A0E3M908</accession>
<reference evidence="1 2" key="1">
    <citation type="journal article" date="2015" name="J. Biotechnol.">
        <title>Complete genome sequence of a malodorant-producing acetogen, Clostridium scatologenes ATCC 25775(T).</title>
        <authorList>
            <person name="Zhu Z."/>
            <person name="Guo T."/>
            <person name="Zheng H."/>
            <person name="Song T."/>
            <person name="Ouyang P."/>
            <person name="Xie J."/>
        </authorList>
    </citation>
    <scope>NUCLEOTIDE SEQUENCE [LARGE SCALE GENOMIC DNA]</scope>
    <source>
        <strain evidence="1 2">ATCC 25775</strain>
    </source>
</reference>
<dbReference type="KEGG" id="csq:CSCA_5253"/>
<proteinExistence type="predicted"/>
<protein>
    <submittedName>
        <fullName evidence="1">Cell wall-binding protein</fullName>
    </submittedName>
</protein>
<name>A0A0E3M908_CLOSL</name>